<evidence type="ECO:0000259" key="1">
    <source>
        <dbReference type="SMART" id="SM01362"/>
    </source>
</evidence>
<dbReference type="OrthoDB" id="119302at2759"/>
<dbReference type="GO" id="GO:0030688">
    <property type="term" value="C:preribosome, small subunit precursor"/>
    <property type="evidence" value="ECO:0007669"/>
    <property type="project" value="TreeGrafter"/>
</dbReference>
<organism evidence="2 3">
    <name type="scientific">Enterospora canceri</name>
    <dbReference type="NCBI Taxonomy" id="1081671"/>
    <lineage>
        <taxon>Eukaryota</taxon>
        <taxon>Fungi</taxon>
        <taxon>Fungi incertae sedis</taxon>
        <taxon>Microsporidia</taxon>
        <taxon>Enterocytozoonidae</taxon>
        <taxon>Enterospora</taxon>
    </lineage>
</organism>
<dbReference type="GO" id="GO:0000462">
    <property type="term" value="P:maturation of SSU-rRNA from tricistronic rRNA transcript (SSU-rRNA, 5.8S rRNA, LSU-rRNA)"/>
    <property type="evidence" value="ECO:0007669"/>
    <property type="project" value="TreeGrafter"/>
</dbReference>
<proteinExistence type="predicted"/>
<dbReference type="PANTHER" id="PTHR12858:SF1">
    <property type="entry name" value="PRE-RRNA-PROCESSING PROTEIN TSR1 HOMOLOG"/>
    <property type="match status" value="1"/>
</dbReference>
<dbReference type="Pfam" id="PF04950">
    <property type="entry name" value="RIBIOP_C"/>
    <property type="match status" value="1"/>
</dbReference>
<evidence type="ECO:0000313" key="3">
    <source>
        <dbReference type="Proteomes" id="UP000192639"/>
    </source>
</evidence>
<dbReference type="SMART" id="SM01362">
    <property type="entry name" value="DUF663"/>
    <property type="match status" value="1"/>
</dbReference>
<dbReference type="GO" id="GO:0034511">
    <property type="term" value="F:U3 snoRNA binding"/>
    <property type="evidence" value="ECO:0007669"/>
    <property type="project" value="TreeGrafter"/>
</dbReference>
<reference evidence="2 3" key="1">
    <citation type="journal article" date="2017" name="Environ. Microbiol.">
        <title>Decay of the glycolytic pathway and adaptation to intranuclear parasitism within Enterocytozoonidae microsporidia.</title>
        <authorList>
            <person name="Wiredu Boakye D."/>
            <person name="Jaroenlak P."/>
            <person name="Prachumwat A."/>
            <person name="Williams T.A."/>
            <person name="Bateman K.S."/>
            <person name="Itsathitphaisarn O."/>
            <person name="Sritunyalucksana K."/>
            <person name="Paszkiewicz K.H."/>
            <person name="Moore K.A."/>
            <person name="Stentiford G.D."/>
            <person name="Williams B.A."/>
        </authorList>
    </citation>
    <scope>NUCLEOTIDE SEQUENCE [LARGE SCALE GENOMIC DNA]</scope>
    <source>
        <strain evidence="2 3">GB1</strain>
    </source>
</reference>
<protein>
    <submittedName>
        <fullName evidence="2">TSR1</fullName>
    </submittedName>
</protein>
<dbReference type="GO" id="GO:0000479">
    <property type="term" value="P:endonucleolytic cleavage of tricistronic rRNA transcript (SSU-rRNA, 5.8S rRNA, LSU-rRNA)"/>
    <property type="evidence" value="ECO:0007669"/>
    <property type="project" value="TreeGrafter"/>
</dbReference>
<dbReference type="GO" id="GO:0005525">
    <property type="term" value="F:GTP binding"/>
    <property type="evidence" value="ECO:0007669"/>
    <property type="project" value="TreeGrafter"/>
</dbReference>
<evidence type="ECO:0000313" key="2">
    <source>
        <dbReference type="EMBL" id="ORD94098.1"/>
    </source>
</evidence>
<dbReference type="GO" id="GO:0003924">
    <property type="term" value="F:GTPase activity"/>
    <property type="evidence" value="ECO:0007669"/>
    <property type="project" value="TreeGrafter"/>
</dbReference>
<keyword evidence="3" id="KW-1185">Reference proteome</keyword>
<dbReference type="AlphaFoldDB" id="A0A1Y1S6P4"/>
<feature type="domain" description="Ribosome biogenesis protein BMS1/TSR1 C-terminal" evidence="1">
    <location>
        <begin position="1"/>
        <end position="166"/>
    </location>
</feature>
<dbReference type="Proteomes" id="UP000192639">
    <property type="component" value="Unassembled WGS sequence"/>
</dbReference>
<accession>A0A1Y1S6P4</accession>
<comment type="caution">
    <text evidence="2">The sequence shown here is derived from an EMBL/GenBank/DDBJ whole genome shotgun (WGS) entry which is preliminary data.</text>
</comment>
<gene>
    <name evidence="2" type="primary">TSR1</name>
    <name evidence="2" type="ORF">ECANGB1_1182</name>
</gene>
<dbReference type="PANTHER" id="PTHR12858">
    <property type="entry name" value="RIBOSOME BIOGENESIS PROTEIN"/>
    <property type="match status" value="1"/>
</dbReference>
<name>A0A1Y1S6P4_9MICR</name>
<dbReference type="InterPro" id="IPR039761">
    <property type="entry name" value="Bms1/Tsr1"/>
</dbReference>
<sequence>MLNYLYSDMRIKCSEMTVDNGIRIFSTKCITTGEGRKGAQKVVSGQQSGIVSFIGPVTLFNRACMVVSDENRFRVLFDCFLENRVFLNEKRLVGYPMKIFKDHVVVKGMFCNAEQVKYFRRIRLVSKNGNKGIIKRALGTKGLFKAQFDDQIRHGDEIAMKLYRRVYLDE</sequence>
<dbReference type="InterPro" id="IPR007034">
    <property type="entry name" value="BMS1_TSR1_C"/>
</dbReference>
<dbReference type="EMBL" id="LWDP01000033">
    <property type="protein sequence ID" value="ORD94098.1"/>
    <property type="molecule type" value="Genomic_DNA"/>
</dbReference>
<dbReference type="VEuPathDB" id="MicrosporidiaDB:ECANGB1_1182"/>